<proteinExistence type="predicted"/>
<reference evidence="1" key="1">
    <citation type="journal article" date="2015" name="Nature">
        <title>Complex archaea that bridge the gap between prokaryotes and eukaryotes.</title>
        <authorList>
            <person name="Spang A."/>
            <person name="Saw J.H."/>
            <person name="Jorgensen S.L."/>
            <person name="Zaremba-Niedzwiedzka K."/>
            <person name="Martijn J."/>
            <person name="Lind A.E."/>
            <person name="van Eijk R."/>
            <person name="Schleper C."/>
            <person name="Guy L."/>
            <person name="Ettema T.J."/>
        </authorList>
    </citation>
    <scope>NUCLEOTIDE SEQUENCE</scope>
</reference>
<comment type="caution">
    <text evidence="1">The sequence shown here is derived from an EMBL/GenBank/DDBJ whole genome shotgun (WGS) entry which is preliminary data.</text>
</comment>
<name>A0A0F9ENQ1_9ZZZZ</name>
<accession>A0A0F9ENQ1</accession>
<dbReference type="EMBL" id="LAZR01026720">
    <property type="protein sequence ID" value="KKL67866.1"/>
    <property type="molecule type" value="Genomic_DNA"/>
</dbReference>
<protein>
    <submittedName>
        <fullName evidence="1">Uncharacterized protein</fullName>
    </submittedName>
</protein>
<organism evidence="1">
    <name type="scientific">marine sediment metagenome</name>
    <dbReference type="NCBI Taxonomy" id="412755"/>
    <lineage>
        <taxon>unclassified sequences</taxon>
        <taxon>metagenomes</taxon>
        <taxon>ecological metagenomes</taxon>
    </lineage>
</organism>
<dbReference type="AlphaFoldDB" id="A0A0F9ENQ1"/>
<gene>
    <name evidence="1" type="ORF">LCGC14_2130670</name>
</gene>
<feature type="non-terminal residue" evidence="1">
    <location>
        <position position="91"/>
    </location>
</feature>
<evidence type="ECO:0000313" key="1">
    <source>
        <dbReference type="EMBL" id="KKL67866.1"/>
    </source>
</evidence>
<sequence length="91" mass="10262">MIRLCNQVLIMKIGMKIGILLFLVLLLTSPAVAINASGNVPVEEEPRLLKLAIHPYLPAEEVYSRFVPLSEYLTERLGRQVIIEISPNYTK</sequence>